<organism evidence="2 3">
    <name type="scientific">Dendrothele bispora (strain CBS 962.96)</name>
    <dbReference type="NCBI Taxonomy" id="1314807"/>
    <lineage>
        <taxon>Eukaryota</taxon>
        <taxon>Fungi</taxon>
        <taxon>Dikarya</taxon>
        <taxon>Basidiomycota</taxon>
        <taxon>Agaricomycotina</taxon>
        <taxon>Agaricomycetes</taxon>
        <taxon>Agaricomycetidae</taxon>
        <taxon>Agaricales</taxon>
        <taxon>Agaricales incertae sedis</taxon>
        <taxon>Dendrothele</taxon>
    </lineage>
</organism>
<protein>
    <submittedName>
        <fullName evidence="2">Uncharacterized protein</fullName>
    </submittedName>
</protein>
<gene>
    <name evidence="2" type="ORF">K435DRAFT_387233</name>
</gene>
<evidence type="ECO:0000256" key="1">
    <source>
        <dbReference type="SAM" id="Phobius"/>
    </source>
</evidence>
<feature type="transmembrane region" description="Helical" evidence="1">
    <location>
        <begin position="35"/>
        <end position="56"/>
    </location>
</feature>
<evidence type="ECO:0000313" key="2">
    <source>
        <dbReference type="EMBL" id="THU85526.1"/>
    </source>
</evidence>
<dbReference type="AlphaFoldDB" id="A0A4S8L9S7"/>
<dbReference type="EMBL" id="ML179542">
    <property type="protein sequence ID" value="THU85526.1"/>
    <property type="molecule type" value="Genomic_DNA"/>
</dbReference>
<sequence length="126" mass="14321">MRHAKLRAIFWLEISSLLGAYPVSSRMLPSVFPPYAIARCTIMMTMIPFQFFWSVYADPSTRGRILLRSLEAVLFLFHVQCWTQIQKFLGITAHIARKKTMLVSVSVTNDVDPPIPNSVDHPPSNS</sequence>
<accession>A0A4S8L9S7</accession>
<name>A0A4S8L9S7_DENBC</name>
<dbReference type="Proteomes" id="UP000297245">
    <property type="component" value="Unassembled WGS sequence"/>
</dbReference>
<proteinExistence type="predicted"/>
<keyword evidence="1" id="KW-0472">Membrane</keyword>
<keyword evidence="1" id="KW-1133">Transmembrane helix</keyword>
<keyword evidence="3" id="KW-1185">Reference proteome</keyword>
<keyword evidence="1" id="KW-0812">Transmembrane</keyword>
<reference evidence="2 3" key="1">
    <citation type="journal article" date="2019" name="Nat. Ecol. Evol.">
        <title>Megaphylogeny resolves global patterns of mushroom evolution.</title>
        <authorList>
            <person name="Varga T."/>
            <person name="Krizsan K."/>
            <person name="Foldi C."/>
            <person name="Dima B."/>
            <person name="Sanchez-Garcia M."/>
            <person name="Sanchez-Ramirez S."/>
            <person name="Szollosi G.J."/>
            <person name="Szarkandi J.G."/>
            <person name="Papp V."/>
            <person name="Albert L."/>
            <person name="Andreopoulos W."/>
            <person name="Angelini C."/>
            <person name="Antonin V."/>
            <person name="Barry K.W."/>
            <person name="Bougher N.L."/>
            <person name="Buchanan P."/>
            <person name="Buyck B."/>
            <person name="Bense V."/>
            <person name="Catcheside P."/>
            <person name="Chovatia M."/>
            <person name="Cooper J."/>
            <person name="Damon W."/>
            <person name="Desjardin D."/>
            <person name="Finy P."/>
            <person name="Geml J."/>
            <person name="Haridas S."/>
            <person name="Hughes K."/>
            <person name="Justo A."/>
            <person name="Karasinski D."/>
            <person name="Kautmanova I."/>
            <person name="Kiss B."/>
            <person name="Kocsube S."/>
            <person name="Kotiranta H."/>
            <person name="LaButti K.M."/>
            <person name="Lechner B.E."/>
            <person name="Liimatainen K."/>
            <person name="Lipzen A."/>
            <person name="Lukacs Z."/>
            <person name="Mihaltcheva S."/>
            <person name="Morgado L.N."/>
            <person name="Niskanen T."/>
            <person name="Noordeloos M.E."/>
            <person name="Ohm R.A."/>
            <person name="Ortiz-Santana B."/>
            <person name="Ovrebo C."/>
            <person name="Racz N."/>
            <person name="Riley R."/>
            <person name="Savchenko A."/>
            <person name="Shiryaev A."/>
            <person name="Soop K."/>
            <person name="Spirin V."/>
            <person name="Szebenyi C."/>
            <person name="Tomsovsky M."/>
            <person name="Tulloss R.E."/>
            <person name="Uehling J."/>
            <person name="Grigoriev I.V."/>
            <person name="Vagvolgyi C."/>
            <person name="Papp T."/>
            <person name="Martin F.M."/>
            <person name="Miettinen O."/>
            <person name="Hibbett D.S."/>
            <person name="Nagy L.G."/>
        </authorList>
    </citation>
    <scope>NUCLEOTIDE SEQUENCE [LARGE SCALE GENOMIC DNA]</scope>
    <source>
        <strain evidence="2 3">CBS 962.96</strain>
    </source>
</reference>
<evidence type="ECO:0000313" key="3">
    <source>
        <dbReference type="Proteomes" id="UP000297245"/>
    </source>
</evidence>